<keyword evidence="4 6" id="KW-1133">Transmembrane helix</keyword>
<dbReference type="GO" id="GO:0033013">
    <property type="term" value="P:tetrapyrrole metabolic process"/>
    <property type="evidence" value="ECO:0007669"/>
    <property type="project" value="UniProtKB-ARBA"/>
</dbReference>
<reference evidence="7" key="1">
    <citation type="journal article" date="2014" name="Genome Biol. Evol.">
        <title>Gene Loss Rather Than Gene Gain Is Associated with a Host Jump from Monocots to Dicots in the Smut Fungus Melanopsichium pennsylvanicum.</title>
        <authorList>
            <person name="Sharma R."/>
            <person name="Mishra B."/>
            <person name="Runge F."/>
            <person name="Thines M."/>
        </authorList>
    </citation>
    <scope>NUCLEOTIDE SEQUENCE</scope>
    <source>
        <strain evidence="7">4</strain>
    </source>
</reference>
<dbReference type="Gene3D" id="1.20.1260.100">
    <property type="entry name" value="TspO/MBR protein"/>
    <property type="match status" value="1"/>
</dbReference>
<evidence type="ECO:0000256" key="1">
    <source>
        <dbReference type="ARBA" id="ARBA00004141"/>
    </source>
</evidence>
<accession>A0A077REB2</accession>
<dbReference type="EMBL" id="HG529702">
    <property type="protein sequence ID" value="CDI56859.1"/>
    <property type="molecule type" value="Genomic_DNA"/>
</dbReference>
<organism evidence="7">
    <name type="scientific">Melanopsichium pennsylvanicum 4</name>
    <dbReference type="NCBI Taxonomy" id="1398559"/>
    <lineage>
        <taxon>Eukaryota</taxon>
        <taxon>Fungi</taxon>
        <taxon>Dikarya</taxon>
        <taxon>Basidiomycota</taxon>
        <taxon>Ustilaginomycotina</taxon>
        <taxon>Ustilaginomycetes</taxon>
        <taxon>Ustilaginales</taxon>
        <taxon>Ustilaginaceae</taxon>
        <taxon>Melanopsichium</taxon>
    </lineage>
</organism>
<dbReference type="PANTHER" id="PTHR10057">
    <property type="entry name" value="PERIPHERAL-TYPE BENZODIAZEPINE RECEPTOR"/>
    <property type="match status" value="1"/>
</dbReference>
<dbReference type="AlphaFoldDB" id="A0A077REB2"/>
<evidence type="ECO:0000256" key="2">
    <source>
        <dbReference type="ARBA" id="ARBA00007524"/>
    </source>
</evidence>
<evidence type="ECO:0000313" key="7">
    <source>
        <dbReference type="EMBL" id="CDI56859.1"/>
    </source>
</evidence>
<name>A0A077REB2_9BASI</name>
<feature type="transmembrane region" description="Helical" evidence="6">
    <location>
        <begin position="152"/>
        <end position="172"/>
    </location>
</feature>
<dbReference type="PIRSF" id="PIRSF005859">
    <property type="entry name" value="PBR"/>
    <property type="match status" value="1"/>
</dbReference>
<dbReference type="InterPro" id="IPR038330">
    <property type="entry name" value="TspO/MBR-related_sf"/>
</dbReference>
<keyword evidence="5 6" id="KW-0472">Membrane</keyword>
<keyword evidence="7" id="KW-0675">Receptor</keyword>
<feature type="transmembrane region" description="Helical" evidence="6">
    <location>
        <begin position="58"/>
        <end position="77"/>
    </location>
</feature>
<comment type="similarity">
    <text evidence="2">Belongs to the TspO/BZRP family.</text>
</comment>
<evidence type="ECO:0000256" key="3">
    <source>
        <dbReference type="ARBA" id="ARBA00022692"/>
    </source>
</evidence>
<dbReference type="CDD" id="cd15904">
    <property type="entry name" value="TSPO_MBR"/>
    <property type="match status" value="1"/>
</dbReference>
<dbReference type="FunFam" id="1.20.1260.100:FF:000001">
    <property type="entry name" value="translocator protein 2"/>
    <property type="match status" value="1"/>
</dbReference>
<evidence type="ECO:0000256" key="4">
    <source>
        <dbReference type="ARBA" id="ARBA00022989"/>
    </source>
</evidence>
<dbReference type="PANTHER" id="PTHR10057:SF0">
    <property type="entry name" value="TRANSLOCATOR PROTEIN"/>
    <property type="match status" value="1"/>
</dbReference>
<feature type="transmembrane region" description="Helical" evidence="6">
    <location>
        <begin position="122"/>
        <end position="140"/>
    </location>
</feature>
<comment type="subcellular location">
    <subcellularLocation>
        <location evidence="1">Membrane</location>
        <topology evidence="1">Multi-pass membrane protein</topology>
    </subcellularLocation>
</comment>
<keyword evidence="3 6" id="KW-0812">Transmembrane</keyword>
<dbReference type="InterPro" id="IPR004307">
    <property type="entry name" value="TspO_MBR"/>
</dbReference>
<dbReference type="Pfam" id="PF03073">
    <property type="entry name" value="TspO_MBR"/>
    <property type="match status" value="1"/>
</dbReference>
<sequence length="190" mass="20485">MSNLPGLLIDIPRNPILAVGIPVAVGVVNGFATKSSNYSADSVWYKSLKKPSLNPPSSYYGIVWPILYASMGWASHLTVKALDRTPPGLGRDTAKKALSLYWIQLGLNALWSPLFFGAGNVGLALVNIGALTGTVGYWAATVKDVDETAGLLAIPYVGWMAYATYLNASIWWQNYGSSKFGKLKKEAKDL</sequence>
<dbReference type="GO" id="GO:0005741">
    <property type="term" value="C:mitochondrial outer membrane"/>
    <property type="evidence" value="ECO:0007669"/>
    <property type="project" value="TreeGrafter"/>
</dbReference>
<protein>
    <submittedName>
        <fullName evidence="7">Related to Peripheral-type benzodiazepine receptor</fullName>
    </submittedName>
</protein>
<proteinExistence type="inferred from homology"/>
<evidence type="ECO:0000256" key="5">
    <source>
        <dbReference type="ARBA" id="ARBA00023136"/>
    </source>
</evidence>
<evidence type="ECO:0000256" key="6">
    <source>
        <dbReference type="SAM" id="Phobius"/>
    </source>
</evidence>